<gene>
    <name evidence="2" type="ORF">CCAP1982_LOCUS21326</name>
</gene>
<accession>A0A811VBJ0</accession>
<protein>
    <submittedName>
        <fullName evidence="2">(Mediterranean fruit fly) hypothetical protein</fullName>
    </submittedName>
</protein>
<proteinExistence type="predicted"/>
<evidence type="ECO:0000313" key="3">
    <source>
        <dbReference type="Proteomes" id="UP000606786"/>
    </source>
</evidence>
<reference evidence="2" key="1">
    <citation type="submission" date="2020-11" db="EMBL/GenBank/DDBJ databases">
        <authorList>
            <person name="Whitehead M."/>
        </authorList>
    </citation>
    <scope>NUCLEOTIDE SEQUENCE</scope>
    <source>
        <strain evidence="2">EGII</strain>
    </source>
</reference>
<comment type="caution">
    <text evidence="2">The sequence shown here is derived from an EMBL/GenBank/DDBJ whole genome shotgun (WGS) entry which is preliminary data.</text>
</comment>
<dbReference type="AlphaFoldDB" id="A0A811VBJ0"/>
<keyword evidence="3" id="KW-1185">Reference proteome</keyword>
<sequence>MNKSLQNEISTPEFHFTFLSPKCMGNFCSPFFWRIFYRPHKKSSEHSRKRKQRQMTALPTNPAKLLPLLNELTRK</sequence>
<organism evidence="2 3">
    <name type="scientific">Ceratitis capitata</name>
    <name type="common">Mediterranean fruit fly</name>
    <name type="synonym">Tephritis capitata</name>
    <dbReference type="NCBI Taxonomy" id="7213"/>
    <lineage>
        <taxon>Eukaryota</taxon>
        <taxon>Metazoa</taxon>
        <taxon>Ecdysozoa</taxon>
        <taxon>Arthropoda</taxon>
        <taxon>Hexapoda</taxon>
        <taxon>Insecta</taxon>
        <taxon>Pterygota</taxon>
        <taxon>Neoptera</taxon>
        <taxon>Endopterygota</taxon>
        <taxon>Diptera</taxon>
        <taxon>Brachycera</taxon>
        <taxon>Muscomorpha</taxon>
        <taxon>Tephritoidea</taxon>
        <taxon>Tephritidae</taxon>
        <taxon>Ceratitis</taxon>
        <taxon>Ceratitis</taxon>
    </lineage>
</organism>
<evidence type="ECO:0000313" key="2">
    <source>
        <dbReference type="EMBL" id="CAD7013255.1"/>
    </source>
</evidence>
<dbReference type="EMBL" id="CAJHJT010000056">
    <property type="protein sequence ID" value="CAD7013255.1"/>
    <property type="molecule type" value="Genomic_DNA"/>
</dbReference>
<name>A0A811VBJ0_CERCA</name>
<feature type="region of interest" description="Disordered" evidence="1">
    <location>
        <begin position="41"/>
        <end position="61"/>
    </location>
</feature>
<evidence type="ECO:0000256" key="1">
    <source>
        <dbReference type="SAM" id="MobiDB-lite"/>
    </source>
</evidence>
<dbReference type="Proteomes" id="UP000606786">
    <property type="component" value="Unassembled WGS sequence"/>
</dbReference>
<feature type="compositionally biased region" description="Basic residues" evidence="1">
    <location>
        <begin position="41"/>
        <end position="53"/>
    </location>
</feature>